<keyword evidence="2" id="KW-1185">Reference proteome</keyword>
<organism evidence="1 2">
    <name type="scientific">Chromobacterium violaceum (strain ATCC 12472 / DSM 30191 / JCM 1249 / CCUG 213 / NBRC 12614 / NCIMB 9131 / NCTC 9757 / MK)</name>
    <dbReference type="NCBI Taxonomy" id="243365"/>
    <lineage>
        <taxon>Bacteria</taxon>
        <taxon>Pseudomonadati</taxon>
        <taxon>Pseudomonadota</taxon>
        <taxon>Betaproteobacteria</taxon>
        <taxon>Neisseriales</taxon>
        <taxon>Chromobacteriaceae</taxon>
        <taxon>Chromobacterium</taxon>
    </lineage>
</organism>
<accession>Q7NWV6</accession>
<dbReference type="KEGG" id="cvi:CV_1873"/>
<dbReference type="STRING" id="243365.CV_1873"/>
<dbReference type="HOGENOM" id="CLU_406940_0_0_4"/>
<evidence type="ECO:0000313" key="1">
    <source>
        <dbReference type="EMBL" id="AAQ59547.1"/>
    </source>
</evidence>
<dbReference type="AlphaFoldDB" id="Q7NWV6"/>
<sequence>MPNQLSATDIQLASQPLQLAYDVSTNLAKSSSVWIFRVLNSRGESLDGQPAFFHLIGEDVHFSGIGAGEPWKATIHGDLVELPQGVVLLRGKTGEHSLLVKVGDFSKPFPITIVGDDQHSDWQLKLEEGKPSTNLSVGGSFLFVFSLKYRGEAQKEKTLEVAAANADRLEPLPSKLVTLENGQASLPVVATKPGKAEITITHAASGSSIKLTFEISEAVARQYLLELLKPANRKLAVSRQDAVQIQVSDAKSKTPASGAIKVVVVPDAAHDLAGIEWMAKTVATRNGIAEFLATPKAVGTSHVVFQIDPAGLAAPLPVALTAQTNAGETQLTISPETVDLLPNSVDDKHPIHVFFDPPLAEPPATIGFKVLESGSSLRVRQGTLQWLAGELKVGSGGEAILQSLQVGAEAPGTTLHIQFSVPGSDAQPCVLNVTIAAQAQAAKLMPPGIATEALPLIADWRSLISLSGCYVLVDGQQAGVSVEFHLVTEVEKLVEFAAPETLADRLIRTVKTKAGGRAALPDIVSGDGVGKFHVDVYLVGNHHRLGSFHFSVEQPRPAQAVVFSDDPYAHLLPGRTFNSDYVTVYSDLNQRTPLHGGTVQFDLDDSKSRTGSRFALANGEFSLHAVAPINLHGRAVMPDIRVGEEAGSFDVRASVSTAEGSPLVTKTKTYTIATF</sequence>
<dbReference type="Proteomes" id="UP000001424">
    <property type="component" value="Chromosome"/>
</dbReference>
<name>Q7NWV6_CHRVO</name>
<protein>
    <submittedName>
        <fullName evidence="1">Uncharacterized protein</fullName>
    </submittedName>
</protein>
<gene>
    <name evidence="1" type="ordered locus">CV_1873</name>
</gene>
<proteinExistence type="predicted"/>
<reference evidence="1 2" key="1">
    <citation type="journal article" date="2003" name="Proc. Natl. Acad. Sci. U.S.A.">
        <title>The complete genome sequence of Chromobacterium violaceum reveals remarkable and exploitable bacterial adaptability.</title>
        <authorList>
            <person name="Vasconcelos A.T.R."/>
            <person name="de Almeida D.F."/>
            <person name="Almeida F.C."/>
            <person name="de Almeida L.G.P."/>
            <person name="de Almeida R."/>
            <person name="Goncalves J.A.A."/>
            <person name="Andrade E.M."/>
            <person name="Antonio R.V."/>
            <person name="Araripe J."/>
            <person name="de Araujo M.F.F."/>
            <person name="Filho S.A."/>
            <person name="Azevedo V."/>
            <person name="Batista A.J."/>
            <person name="Bataus L.A.M."/>
            <person name="Batista J.S."/>
            <person name="Belo A."/>
            <person name="vander Berg C."/>
            <person name="Blamey J."/>
            <person name="Bogo M."/>
            <person name="Bonato S."/>
            <person name="Bordignon J."/>
            <person name="Brito C.A."/>
            <person name="Brocchi M."/>
            <person name="Burity H.A."/>
            <person name="Camargo A.A."/>
            <person name="Cardoso D.D.P."/>
            <person name="Carneiro N.P."/>
            <person name="Carraro D.M."/>
            <person name="Carvalho C.M.B."/>
            <person name="Cascardo J.C.M."/>
            <person name="Cavada B.S."/>
            <person name="Chueire L.M.O."/>
            <person name="Pasa T.B.C."/>
            <person name="Duran N."/>
            <person name="Fagundes N."/>
            <person name="Falcao C.L."/>
            <person name="Fantinatti F."/>
            <person name="Farias I.P."/>
            <person name="Felipe M.S.S."/>
            <person name="Ferrari L.P."/>
            <person name="Ferro J.A."/>
            <person name="Ferro M.I.T."/>
            <person name="Franco G.R."/>
            <person name="Freitas N.S.A."/>
            <person name="Furlan L.R."/>
            <person name="Gazzinelli R.T."/>
            <person name="Gomes E.A."/>
            <person name="Goncalves P.R."/>
            <person name="Grangeiro T.B."/>
            <person name="Grattapaglia D."/>
            <person name="Grisard E.C."/>
            <person name="Guimaraes C.T."/>
            <person name="Hanna E.S."/>
            <person name="Hungria M."/>
            <person name="Jardim S.N."/>
            <person name="Laurino J."/>
            <person name="Leoi L.C.T."/>
            <person name="Fassarella L."/>
            <person name="Lima A."/>
            <person name="Loureiro M.F."/>
            <person name="Lyra M.C.P."/>
            <person name="Macedo M."/>
            <person name="Madeira H.M.F."/>
            <person name="Manfio G.P."/>
            <person name="Maranhao A.Q."/>
            <person name="Martins W.S."/>
            <person name="di Mauro S.M.Z."/>
            <person name="de Medeiros S.R.B."/>
            <person name="Meissner R.D.V."/>
            <person name="Menck C.F.M."/>
            <person name="Moreira M.A.M."/>
            <person name="Nascimento F.F."/>
            <person name="Nicolas M.F."/>
            <person name="Oliveira J.G."/>
            <person name="Oliveira S.C."/>
            <person name="Paixao R.F.C."/>
            <person name="Parente J.A."/>
            <person name="Pedrosa F.O."/>
            <person name="Pena S.J.D."/>
            <person name="Perreira J.O."/>
            <person name="Perreira M."/>
            <person name="Pinto L.S.R.C."/>
            <person name="Pinto L.S."/>
            <person name="Porto J.I.R."/>
            <person name="Potrich D.P."/>
            <person name="Neto C.E.R."/>
            <person name="Reis A.M.M."/>
            <person name="Rigo L.U."/>
            <person name="Rondinelli E."/>
            <person name="dos Santos E.B.P."/>
            <person name="Santos F.R."/>
            <person name="Schneider M.P.C."/>
            <person name="Seuanez H.N."/>
            <person name="Silva A.M.R."/>
            <person name="da Silva A.L.C."/>
            <person name="Silva D.W."/>
            <person name="Silva R."/>
            <person name="Simoes I.C."/>
            <person name="Simon D."/>
            <person name="Soares C.M.A."/>
            <person name="Soares R.B.A."/>
            <person name="Souza E.M."/>
            <person name="Souza K.R.L."/>
            <person name="Souza R.C."/>
            <person name="Steffens M.B.R."/>
            <person name="Steindel M."/>
            <person name="Teixeira S.R."/>
            <person name="Urmenyi T."/>
            <person name="Vettore A."/>
            <person name="Wassem R."/>
            <person name="Zaha A."/>
            <person name="Simpson A.J.G."/>
        </authorList>
    </citation>
    <scope>NUCLEOTIDE SEQUENCE [LARGE SCALE GENOMIC DNA]</scope>
    <source>
        <strain evidence="2">ATCC 12472 / DSM 30191 / JCM 1249 / NBRC 12614 / NCIMB 9131 / NCTC 9757</strain>
    </source>
</reference>
<evidence type="ECO:0000313" key="2">
    <source>
        <dbReference type="Proteomes" id="UP000001424"/>
    </source>
</evidence>
<dbReference type="EMBL" id="AE016825">
    <property type="protein sequence ID" value="AAQ59547.1"/>
    <property type="molecule type" value="Genomic_DNA"/>
</dbReference>